<name>A0A0A6UGT4_ACTUT</name>
<keyword evidence="2" id="KW-1185">Reference proteome</keyword>
<dbReference type="RefSeq" id="WP_043531639.1">
    <property type="nucleotide sequence ID" value="NZ_BAABKU010000032.1"/>
</dbReference>
<dbReference type="AlphaFoldDB" id="A0A0A6UGT4"/>
<accession>A0A0A6UGT4</accession>
<proteinExistence type="predicted"/>
<comment type="caution">
    <text evidence="1">The sequence shown here is derived from an EMBL/GenBank/DDBJ whole genome shotgun (WGS) entry which is preliminary data.</text>
</comment>
<evidence type="ECO:0000313" key="2">
    <source>
        <dbReference type="Proteomes" id="UP000054537"/>
    </source>
</evidence>
<protein>
    <submittedName>
        <fullName evidence="1">Uncharacterized protein</fullName>
    </submittedName>
</protein>
<dbReference type="EMBL" id="JRTT01000130">
    <property type="protein sequence ID" value="KHD73534.1"/>
    <property type="molecule type" value="Genomic_DNA"/>
</dbReference>
<dbReference type="OrthoDB" id="5195091at2"/>
<evidence type="ECO:0000313" key="1">
    <source>
        <dbReference type="EMBL" id="KHD73534.1"/>
    </source>
</evidence>
<reference evidence="1 2" key="1">
    <citation type="submission" date="2014-10" db="EMBL/GenBank/DDBJ databases">
        <title>Draft genome sequence of Actinoplanes utahensis NRRL 12052.</title>
        <authorList>
            <person name="Velasco-Bucheli B."/>
            <person name="del Cerro C."/>
            <person name="Hormigo D."/>
            <person name="Garcia J.L."/>
            <person name="Acebal C."/>
            <person name="Arroyo M."/>
            <person name="de la Mata I."/>
        </authorList>
    </citation>
    <scope>NUCLEOTIDE SEQUENCE [LARGE SCALE GENOMIC DNA]</scope>
    <source>
        <strain evidence="1 2">NRRL 12052</strain>
    </source>
</reference>
<sequence length="77" mass="8332">MEHRQPDEVGEQTATLLRLSLELRTAAADADRQDVVERVDALMRLIAGERVLSSAGSQKTNGGVAETVQRILNGLGF</sequence>
<organism evidence="1 2">
    <name type="scientific">Actinoplanes utahensis</name>
    <dbReference type="NCBI Taxonomy" id="1869"/>
    <lineage>
        <taxon>Bacteria</taxon>
        <taxon>Bacillati</taxon>
        <taxon>Actinomycetota</taxon>
        <taxon>Actinomycetes</taxon>
        <taxon>Micromonosporales</taxon>
        <taxon>Micromonosporaceae</taxon>
        <taxon>Actinoplanes</taxon>
    </lineage>
</organism>
<dbReference type="Proteomes" id="UP000054537">
    <property type="component" value="Unassembled WGS sequence"/>
</dbReference>
<gene>
    <name evidence="1" type="ORF">MB27_33845</name>
</gene>